<proteinExistence type="predicted"/>
<comment type="caution">
    <text evidence="2">The sequence shown here is derived from an EMBL/GenBank/DDBJ whole genome shotgun (WGS) entry which is preliminary data.</text>
</comment>
<dbReference type="EMBL" id="PFFQ01000014">
    <property type="protein sequence ID" value="PIW18137.1"/>
    <property type="molecule type" value="Genomic_DNA"/>
</dbReference>
<dbReference type="AlphaFoldDB" id="A0A2M7G7U3"/>
<protein>
    <recommendedName>
        <fullName evidence="1">Flagellar protein FlgJ N-terminal domain-containing protein</fullName>
    </recommendedName>
</protein>
<gene>
    <name evidence="2" type="ORF">COW36_06305</name>
</gene>
<sequence length="175" mass="18915">MIDNVPLVGSLSTGFGENSIAAMAPTARTPNLAETSKDFVGMLYAYMFSQMRENSSNEEDGLFSGPHVNMLMGFMDQEIGKELASSQGAGLAQEMLKQLTGGQEAIANAIPENAASITGKFDARTVGFEANPLVNAPRTLGRLDTRTEGFEIENPASIDNSSQIMEEIYKLNRRE</sequence>
<reference evidence="2 3" key="1">
    <citation type="submission" date="2017-09" db="EMBL/GenBank/DDBJ databases">
        <title>Depth-based differentiation of microbial function through sediment-hosted aquifers and enrichment of novel symbionts in the deep terrestrial subsurface.</title>
        <authorList>
            <person name="Probst A.J."/>
            <person name="Ladd B."/>
            <person name="Jarett J.K."/>
            <person name="Geller-Mcgrath D.E."/>
            <person name="Sieber C.M."/>
            <person name="Emerson J.B."/>
            <person name="Anantharaman K."/>
            <person name="Thomas B.C."/>
            <person name="Malmstrom R."/>
            <person name="Stieglmeier M."/>
            <person name="Klingl A."/>
            <person name="Woyke T."/>
            <person name="Ryan C.M."/>
            <person name="Banfield J.F."/>
        </authorList>
    </citation>
    <scope>NUCLEOTIDE SEQUENCE [LARGE SCALE GENOMIC DNA]</scope>
    <source>
        <strain evidence="2">CG17_big_fil_post_rev_8_21_14_2_50_48_46</strain>
    </source>
</reference>
<dbReference type="InterPro" id="IPR019301">
    <property type="entry name" value="Flagellar_prot_FlgJ_N"/>
</dbReference>
<name>A0A2M7G7U3_9BACT</name>
<evidence type="ECO:0000259" key="1">
    <source>
        <dbReference type="Pfam" id="PF10135"/>
    </source>
</evidence>
<evidence type="ECO:0000313" key="3">
    <source>
        <dbReference type="Proteomes" id="UP000231019"/>
    </source>
</evidence>
<evidence type="ECO:0000313" key="2">
    <source>
        <dbReference type="EMBL" id="PIW18137.1"/>
    </source>
</evidence>
<dbReference type="Pfam" id="PF10135">
    <property type="entry name" value="Rod-binding"/>
    <property type="match status" value="1"/>
</dbReference>
<organism evidence="2 3">
    <name type="scientific">bacterium (Candidatus Blackallbacteria) CG17_big_fil_post_rev_8_21_14_2_50_48_46</name>
    <dbReference type="NCBI Taxonomy" id="2014261"/>
    <lineage>
        <taxon>Bacteria</taxon>
        <taxon>Candidatus Blackallbacteria</taxon>
    </lineage>
</organism>
<accession>A0A2M7G7U3</accession>
<feature type="domain" description="Flagellar protein FlgJ N-terminal" evidence="1">
    <location>
        <begin position="50"/>
        <end position="98"/>
    </location>
</feature>
<dbReference type="Proteomes" id="UP000231019">
    <property type="component" value="Unassembled WGS sequence"/>
</dbReference>